<evidence type="ECO:0000313" key="1">
    <source>
        <dbReference type="EMBL" id="NIZ69564.1"/>
    </source>
</evidence>
<protein>
    <submittedName>
        <fullName evidence="1">Uncharacterized protein</fullName>
    </submittedName>
</protein>
<organism evidence="1 2">
    <name type="scientific">Entomospira culicis</name>
    <dbReference type="NCBI Taxonomy" id="2719989"/>
    <lineage>
        <taxon>Bacteria</taxon>
        <taxon>Pseudomonadati</taxon>
        <taxon>Spirochaetota</taxon>
        <taxon>Spirochaetia</taxon>
        <taxon>Spirochaetales</taxon>
        <taxon>Spirochaetaceae</taxon>
        <taxon>Entomospira</taxon>
    </lineage>
</organism>
<dbReference type="AlphaFoldDB" id="A0A968GFG2"/>
<dbReference type="EMBL" id="JAATLM010000001">
    <property type="protein sequence ID" value="NIZ69564.1"/>
    <property type="molecule type" value="Genomic_DNA"/>
</dbReference>
<proteinExistence type="predicted"/>
<reference evidence="1" key="1">
    <citation type="submission" date="2020-03" db="EMBL/GenBank/DDBJ databases">
        <title>Spirochaetal bacteria isolated from arthropods constitute a novel genus Entomospira genus novum within the order Spirochaetales.</title>
        <authorList>
            <person name="Grana-Miraglia L."/>
            <person name="Sikutova S."/>
            <person name="Fingerle V."/>
            <person name="Sing A."/>
            <person name="Castillo-Ramirez S."/>
            <person name="Margos G."/>
            <person name="Rudolf I."/>
        </authorList>
    </citation>
    <scope>NUCLEOTIDE SEQUENCE</scope>
    <source>
        <strain evidence="1">BR149</strain>
    </source>
</reference>
<accession>A0A968GFG2</accession>
<dbReference type="Proteomes" id="UP000778951">
    <property type="component" value="Unassembled WGS sequence"/>
</dbReference>
<gene>
    <name evidence="1" type="ORF">HCT48_04955</name>
</gene>
<keyword evidence="2" id="KW-1185">Reference proteome</keyword>
<sequence>MKSSRFALLKVYDWAIFLPSVRQATLRFNLLTKERGLQMLSISDQSLRAYSHDVSMAQVLISYNAKGYAQLHAVAQHYPFSLIHHDLARLARISLWTEALLLTYRGAEESQFFLFYYHLLQWLNDPTLAPELLDTPFFYYSLVIHGVLPSHLAEAPSFAQLVDYDSQTRRAILHAWAENRPKRDAIRQAFLAMLPRAPKSLASLSRYD</sequence>
<name>A0A968GFG2_9SPIO</name>
<comment type="caution">
    <text evidence="1">The sequence shown here is derived from an EMBL/GenBank/DDBJ whole genome shotgun (WGS) entry which is preliminary data.</text>
</comment>
<evidence type="ECO:0000313" key="2">
    <source>
        <dbReference type="Proteomes" id="UP000778951"/>
    </source>
</evidence>
<dbReference type="RefSeq" id="WP_167695651.1">
    <property type="nucleotide sequence ID" value="NZ_CP118181.1"/>
</dbReference>